<sequence>MTFPTRTALPVALSTALLAACMAAPLSARAQFTGNIALTTNYKFRGQDQDMLNAGGFAKRGAFKPAVQGGLDYAFGDSGWYVGNWNSSVDWLRGNSLESDLYGGYRFKAGPFDLDLGALAYVYPGNRSGNTRELYASAGYGDETLGQFTLKYSHTVSRDYFGYAGASGGSGLSGRGTGYLNLAYSRELAPHLTLKASVGYTRMSGDIRSLGLPSYADYLLGAAWDFGGGLTLTGALQGATRQSAYAAATGPGVGASRYSPNHQRFIASLAKSF</sequence>
<keyword evidence="3" id="KW-1185">Reference proteome</keyword>
<name>A0A328Z343_9BURK</name>
<dbReference type="Pfam" id="PF09694">
    <property type="entry name" value="Gcw_chp"/>
    <property type="match status" value="1"/>
</dbReference>
<evidence type="ECO:0000313" key="2">
    <source>
        <dbReference type="EMBL" id="RAR76676.1"/>
    </source>
</evidence>
<dbReference type="InterPro" id="IPR010239">
    <property type="entry name" value="CHP02001"/>
</dbReference>
<dbReference type="Proteomes" id="UP000248856">
    <property type="component" value="Unassembled WGS sequence"/>
</dbReference>
<evidence type="ECO:0000313" key="3">
    <source>
        <dbReference type="Proteomes" id="UP000248856"/>
    </source>
</evidence>
<accession>A0A328Z343</accession>
<dbReference type="EMBL" id="QLTA01000044">
    <property type="protein sequence ID" value="RAR76676.1"/>
    <property type="molecule type" value="Genomic_DNA"/>
</dbReference>
<feature type="chain" id="PRO_5016268803" evidence="1">
    <location>
        <begin position="31"/>
        <end position="273"/>
    </location>
</feature>
<dbReference type="AlphaFoldDB" id="A0A328Z343"/>
<dbReference type="PROSITE" id="PS51257">
    <property type="entry name" value="PROKAR_LIPOPROTEIN"/>
    <property type="match status" value="1"/>
</dbReference>
<dbReference type="OrthoDB" id="9793561at2"/>
<reference evidence="2 3" key="1">
    <citation type="submission" date="2018-06" db="EMBL/GenBank/DDBJ databases">
        <title>Genomic Encyclopedia of Archaeal and Bacterial Type Strains, Phase II (KMG-II): from individual species to whole genera.</title>
        <authorList>
            <person name="Goeker M."/>
        </authorList>
    </citation>
    <scope>NUCLEOTIDE SEQUENCE [LARGE SCALE GENOMIC DNA]</scope>
    <source>
        <strain evidence="2 3">CFPB 3232</strain>
    </source>
</reference>
<dbReference type="NCBIfam" id="TIGR02001">
    <property type="entry name" value="gcw_chp"/>
    <property type="match status" value="1"/>
</dbReference>
<gene>
    <name evidence="2" type="ORF">AX018_104421</name>
</gene>
<evidence type="ECO:0000256" key="1">
    <source>
        <dbReference type="SAM" id="SignalP"/>
    </source>
</evidence>
<proteinExistence type="predicted"/>
<keyword evidence="1" id="KW-0732">Signal</keyword>
<organism evidence="2 3">
    <name type="scientific">Paracidovorax anthurii</name>
    <dbReference type="NCBI Taxonomy" id="78229"/>
    <lineage>
        <taxon>Bacteria</taxon>
        <taxon>Pseudomonadati</taxon>
        <taxon>Pseudomonadota</taxon>
        <taxon>Betaproteobacteria</taxon>
        <taxon>Burkholderiales</taxon>
        <taxon>Comamonadaceae</taxon>
        <taxon>Paracidovorax</taxon>
    </lineage>
</organism>
<protein>
    <submittedName>
        <fullName evidence="2">Uncharacterized protein (TIGR02001 family)</fullName>
    </submittedName>
</protein>
<comment type="caution">
    <text evidence="2">The sequence shown here is derived from an EMBL/GenBank/DDBJ whole genome shotgun (WGS) entry which is preliminary data.</text>
</comment>
<dbReference type="RefSeq" id="WP_111880236.1">
    <property type="nucleotide sequence ID" value="NZ_CBCSGC010000039.1"/>
</dbReference>
<feature type="signal peptide" evidence="1">
    <location>
        <begin position="1"/>
        <end position="30"/>
    </location>
</feature>